<dbReference type="EMBL" id="CP036274">
    <property type="protein sequence ID" value="QDU28126.1"/>
    <property type="molecule type" value="Genomic_DNA"/>
</dbReference>
<dbReference type="RefSeq" id="WP_202921858.1">
    <property type="nucleotide sequence ID" value="NZ_CP036274.1"/>
</dbReference>
<feature type="compositionally biased region" description="Basic residues" evidence="1">
    <location>
        <begin position="144"/>
        <end position="155"/>
    </location>
</feature>
<gene>
    <name evidence="3" type="ORF">ETAA8_32260</name>
</gene>
<accession>A0A517YD11</accession>
<dbReference type="AlphaFoldDB" id="A0A517YD11"/>
<protein>
    <recommendedName>
        <fullName evidence="2">TfoX N-terminal domain-containing protein</fullName>
    </recommendedName>
</protein>
<dbReference type="InterPro" id="IPR047525">
    <property type="entry name" value="TfoX-like"/>
</dbReference>
<dbReference type="Proteomes" id="UP000315017">
    <property type="component" value="Chromosome"/>
</dbReference>
<dbReference type="PANTHER" id="PTHR36121">
    <property type="entry name" value="PROTEIN SXY"/>
    <property type="match status" value="1"/>
</dbReference>
<dbReference type="Pfam" id="PF04993">
    <property type="entry name" value="TfoX_N"/>
    <property type="match status" value="1"/>
</dbReference>
<evidence type="ECO:0000259" key="2">
    <source>
        <dbReference type="Pfam" id="PF04993"/>
    </source>
</evidence>
<organism evidence="3 4">
    <name type="scientific">Anatilimnocola aggregata</name>
    <dbReference type="NCBI Taxonomy" id="2528021"/>
    <lineage>
        <taxon>Bacteria</taxon>
        <taxon>Pseudomonadati</taxon>
        <taxon>Planctomycetota</taxon>
        <taxon>Planctomycetia</taxon>
        <taxon>Pirellulales</taxon>
        <taxon>Pirellulaceae</taxon>
        <taxon>Anatilimnocola</taxon>
    </lineage>
</organism>
<keyword evidence="4" id="KW-1185">Reference proteome</keyword>
<evidence type="ECO:0000256" key="1">
    <source>
        <dbReference type="SAM" id="MobiDB-lite"/>
    </source>
</evidence>
<feature type="domain" description="TfoX N-terminal" evidence="2">
    <location>
        <begin position="32"/>
        <end position="122"/>
    </location>
</feature>
<evidence type="ECO:0000313" key="3">
    <source>
        <dbReference type="EMBL" id="QDU28126.1"/>
    </source>
</evidence>
<dbReference type="Gene3D" id="3.30.1460.30">
    <property type="entry name" value="YgaC/TfoX-N like chaperone"/>
    <property type="match status" value="1"/>
</dbReference>
<dbReference type="SUPFAM" id="SSF159894">
    <property type="entry name" value="YgaC/TfoX-N like"/>
    <property type="match status" value="1"/>
</dbReference>
<dbReference type="InterPro" id="IPR007076">
    <property type="entry name" value="TfoX_N"/>
</dbReference>
<proteinExistence type="predicted"/>
<evidence type="ECO:0000313" key="4">
    <source>
        <dbReference type="Proteomes" id="UP000315017"/>
    </source>
</evidence>
<name>A0A517YD11_9BACT</name>
<reference evidence="3 4" key="1">
    <citation type="submission" date="2019-02" db="EMBL/GenBank/DDBJ databases">
        <title>Deep-cultivation of Planctomycetes and their phenomic and genomic characterization uncovers novel biology.</title>
        <authorList>
            <person name="Wiegand S."/>
            <person name="Jogler M."/>
            <person name="Boedeker C."/>
            <person name="Pinto D."/>
            <person name="Vollmers J."/>
            <person name="Rivas-Marin E."/>
            <person name="Kohn T."/>
            <person name="Peeters S.H."/>
            <person name="Heuer A."/>
            <person name="Rast P."/>
            <person name="Oberbeckmann S."/>
            <person name="Bunk B."/>
            <person name="Jeske O."/>
            <person name="Meyerdierks A."/>
            <person name="Storesund J.E."/>
            <person name="Kallscheuer N."/>
            <person name="Luecker S."/>
            <person name="Lage O.M."/>
            <person name="Pohl T."/>
            <person name="Merkel B.J."/>
            <person name="Hornburger P."/>
            <person name="Mueller R.-W."/>
            <person name="Bruemmer F."/>
            <person name="Labrenz M."/>
            <person name="Spormann A.M."/>
            <person name="Op den Camp H."/>
            <person name="Overmann J."/>
            <person name="Amann R."/>
            <person name="Jetten M.S.M."/>
            <person name="Mascher T."/>
            <person name="Medema M.H."/>
            <person name="Devos D.P."/>
            <person name="Kaster A.-K."/>
            <person name="Ovreas L."/>
            <person name="Rohde M."/>
            <person name="Galperin M.Y."/>
            <person name="Jogler C."/>
        </authorList>
    </citation>
    <scope>NUCLEOTIDE SEQUENCE [LARGE SCALE GENOMIC DNA]</scope>
    <source>
        <strain evidence="3 4">ETA_A8</strain>
    </source>
</reference>
<sequence>MVHNKLLRSFFVVQGSFRMPVSLTFRQWVRDQLQPSVRGLRDRSMFGGVGIYAGDWFFALLAEDRLYLKVDDSNRADFVAAGMGPFHPFGDDRLVMQYYEVPLEVIEKQALLAAWAAKAIAVAMAAKKPKKSVISKPAKSQNKIQKKTTRKTPSR</sequence>
<feature type="region of interest" description="Disordered" evidence="1">
    <location>
        <begin position="128"/>
        <end position="155"/>
    </location>
</feature>
<dbReference type="PANTHER" id="PTHR36121:SF1">
    <property type="entry name" value="PROTEIN SXY"/>
    <property type="match status" value="1"/>
</dbReference>
<dbReference type="KEGG" id="aagg:ETAA8_32260"/>